<dbReference type="Gene3D" id="3.40.50.1820">
    <property type="entry name" value="alpha/beta hydrolase"/>
    <property type="match status" value="1"/>
</dbReference>
<protein>
    <recommendedName>
        <fullName evidence="2">AB hydrolase-1 domain-containing protein</fullName>
    </recommendedName>
</protein>
<evidence type="ECO:0000313" key="4">
    <source>
        <dbReference type="Proteomes" id="UP000028504"/>
    </source>
</evidence>
<evidence type="ECO:0000313" key="3">
    <source>
        <dbReference type="EMBL" id="AIG63547.1"/>
    </source>
</evidence>
<name>A0ABN4DEB7_9CORY</name>
<accession>A0ABN4DEB7</accession>
<gene>
    <name evidence="3" type="ORF">CATYP_01345</name>
</gene>
<evidence type="ECO:0000259" key="2">
    <source>
        <dbReference type="Pfam" id="PF00561"/>
    </source>
</evidence>
<feature type="domain" description="AB hydrolase-1" evidence="2">
    <location>
        <begin position="51"/>
        <end position="166"/>
    </location>
</feature>
<organism evidence="3 4">
    <name type="scientific">Corynebacterium atypicum</name>
    <dbReference type="NCBI Taxonomy" id="191610"/>
    <lineage>
        <taxon>Bacteria</taxon>
        <taxon>Bacillati</taxon>
        <taxon>Actinomycetota</taxon>
        <taxon>Actinomycetes</taxon>
        <taxon>Mycobacteriales</taxon>
        <taxon>Corynebacteriaceae</taxon>
        <taxon>Corynebacterium</taxon>
    </lineage>
</organism>
<keyword evidence="4" id="KW-1185">Reference proteome</keyword>
<dbReference type="Proteomes" id="UP000028504">
    <property type="component" value="Chromosome"/>
</dbReference>
<dbReference type="PRINTS" id="PR00412">
    <property type="entry name" value="EPOXHYDRLASE"/>
</dbReference>
<dbReference type="Pfam" id="PF00561">
    <property type="entry name" value="Abhydrolase_1"/>
    <property type="match status" value="1"/>
</dbReference>
<dbReference type="InterPro" id="IPR000073">
    <property type="entry name" value="AB_hydrolase_1"/>
</dbReference>
<dbReference type="InterPro" id="IPR000639">
    <property type="entry name" value="Epox_hydrolase-like"/>
</dbReference>
<dbReference type="SUPFAM" id="SSF53474">
    <property type="entry name" value="alpha/beta-Hydrolases"/>
    <property type="match status" value="1"/>
</dbReference>
<dbReference type="PANTHER" id="PTHR43329">
    <property type="entry name" value="EPOXIDE HYDROLASE"/>
    <property type="match status" value="1"/>
</dbReference>
<keyword evidence="1" id="KW-0378">Hydrolase</keyword>
<proteinExistence type="predicted"/>
<sequence>MGRRRSPSQRQHPLPPSTVELSGPFVHDFVHLRGVRLHVVRAGRRTDPLLLLLHDAFGGWFDFAQAIAPLAERGWYVVAVDARGYGMSDKPPADAGNALRIAVGDVTGLVRALGYDSAVLVGADSFGAVAWTTAAAAPESVRALVSISACFPTDLRRALVATPWRFAATWARLVISRLPGIGYLPAGASNWLQKQIMRLWTGPDFRSSPDFARALQLRQEAMRISATTPAVSHFSRLVAAVVPASWLRRKVSCPVVLIQPAQRRWQRLAQRARRRATGPFHVTGVPGTARLPHVEAPEAFAQLVDAQVRAHLS</sequence>
<dbReference type="InterPro" id="IPR029058">
    <property type="entry name" value="AB_hydrolase_fold"/>
</dbReference>
<evidence type="ECO:0000256" key="1">
    <source>
        <dbReference type="ARBA" id="ARBA00022801"/>
    </source>
</evidence>
<reference evidence="3 4" key="1">
    <citation type="submission" date="2014-07" db="EMBL/GenBank/DDBJ databases">
        <title>Complete genome sequence of Corynebacterium atypicum DSM 44849: identifiction of the mycolic acid biosynthesis genes.</title>
        <authorList>
            <person name="Tippelt A."/>
            <person name="Mollmann S."/>
            <person name="Albersmeier A."/>
            <person name="Jaenicke S."/>
            <person name="Ruckert C."/>
            <person name="Tauch A."/>
        </authorList>
    </citation>
    <scope>NUCLEOTIDE SEQUENCE [LARGE SCALE GENOMIC DNA]</scope>
    <source>
        <strain evidence="3 4">R2070</strain>
    </source>
</reference>
<dbReference type="EMBL" id="CP008944">
    <property type="protein sequence ID" value="AIG63547.1"/>
    <property type="molecule type" value="Genomic_DNA"/>
</dbReference>